<feature type="chain" id="PRO_5039497979" description="Lipoprotein" evidence="2">
    <location>
        <begin position="25"/>
        <end position="215"/>
    </location>
</feature>
<feature type="compositionally biased region" description="Low complexity" evidence="1">
    <location>
        <begin position="34"/>
        <end position="67"/>
    </location>
</feature>
<accession>A0A0L6CMA6</accession>
<keyword evidence="2" id="KW-0732">Signal</keyword>
<gene>
    <name evidence="3" type="ORF">VV01_19770</name>
</gene>
<name>A0A0L6CMA6_9MICO</name>
<comment type="caution">
    <text evidence="3">The sequence shown here is derived from an EMBL/GenBank/DDBJ whole genome shotgun (WGS) entry which is preliminary data.</text>
</comment>
<evidence type="ECO:0008006" key="5">
    <source>
        <dbReference type="Google" id="ProtNLM"/>
    </source>
</evidence>
<evidence type="ECO:0000256" key="1">
    <source>
        <dbReference type="SAM" id="MobiDB-lite"/>
    </source>
</evidence>
<evidence type="ECO:0000313" key="3">
    <source>
        <dbReference type="EMBL" id="KNX38864.1"/>
    </source>
</evidence>
<dbReference type="PROSITE" id="PS51257">
    <property type="entry name" value="PROKAR_LIPOPROTEIN"/>
    <property type="match status" value="1"/>
</dbReference>
<reference evidence="4" key="1">
    <citation type="submission" date="2015-03" db="EMBL/GenBank/DDBJ databases">
        <title>Luteipulveratus halotolerans sp. nov., a novel actinobacterium (Dermacoccaceae) from Sarawak, Malaysia.</title>
        <authorList>
            <person name="Juboi H."/>
            <person name="Basik A."/>
            <person name="Shamsul S.S."/>
            <person name="Arnold P."/>
            <person name="Schmitt E.K."/>
            <person name="Sanglier J.-J."/>
            <person name="Yeo T."/>
        </authorList>
    </citation>
    <scope>NUCLEOTIDE SEQUENCE [LARGE SCALE GENOMIC DNA]</scope>
    <source>
        <strain evidence="4">C296001</strain>
    </source>
</reference>
<feature type="signal peptide" evidence="2">
    <location>
        <begin position="1"/>
        <end position="24"/>
    </location>
</feature>
<protein>
    <recommendedName>
        <fullName evidence="5">Lipoprotein</fullName>
    </recommendedName>
</protein>
<organism evidence="3 4">
    <name type="scientific">Luteipulveratus halotolerans</name>
    <dbReference type="NCBI Taxonomy" id="1631356"/>
    <lineage>
        <taxon>Bacteria</taxon>
        <taxon>Bacillati</taxon>
        <taxon>Actinomycetota</taxon>
        <taxon>Actinomycetes</taxon>
        <taxon>Micrococcales</taxon>
        <taxon>Dermacoccaceae</taxon>
        <taxon>Luteipulveratus</taxon>
    </lineage>
</organism>
<dbReference type="OrthoDB" id="4838930at2"/>
<dbReference type="AlphaFoldDB" id="A0A0L6CMA6"/>
<dbReference type="RefSeq" id="WP_050671390.1">
    <property type="nucleotide sequence ID" value="NZ_LAIR01000002.1"/>
</dbReference>
<dbReference type="Proteomes" id="UP000037397">
    <property type="component" value="Unassembled WGS sequence"/>
</dbReference>
<dbReference type="STRING" id="1631356.VV01_19770"/>
<proteinExistence type="predicted"/>
<sequence length="215" mass="21466">MPSRSVRTAAVAAALSALLGTTLAGCGGDSAGAGASSAASSTPTASSSSAVASSSATTSTAASPTSTKLGPGLPGVPADARANTEAAAIAFVKHYFTQINATGRQPRTGVLEPYGLPGCKSCTAYAGNVQGLVKKKQHNSGDAAIVHHVNRIAGEAGMVIRAEFDQAAIDVVENGGNVSYRYPLVKNAAGVFFLTWGGQGWRIAKIQSDKSGVGS</sequence>
<evidence type="ECO:0000256" key="2">
    <source>
        <dbReference type="SAM" id="SignalP"/>
    </source>
</evidence>
<feature type="region of interest" description="Disordered" evidence="1">
    <location>
        <begin position="34"/>
        <end position="77"/>
    </location>
</feature>
<keyword evidence="4" id="KW-1185">Reference proteome</keyword>
<evidence type="ECO:0000313" key="4">
    <source>
        <dbReference type="Proteomes" id="UP000037397"/>
    </source>
</evidence>
<dbReference type="EMBL" id="LAIR01000002">
    <property type="protein sequence ID" value="KNX38864.1"/>
    <property type="molecule type" value="Genomic_DNA"/>
</dbReference>